<dbReference type="Proteomes" id="UP001145114">
    <property type="component" value="Unassembled WGS sequence"/>
</dbReference>
<sequence>MSFQDILLDIPSGAKYGNGHFMSIIQQTPVAGALHSKELFNRGSHRHHRHSSQPGSLTKRQERRQRGGSAYRPQSIDQIISDLTSNVPVRSQRDYHPSTTQCPTPIPLVDPCSDTPSSSVSGGTIAAIVGQYSYICNGLWSPSAAPESSSDYCCYPSSAISLTDSESTLCQKPPPSASSLPGRWHLPHTVMLSPLEAPCTLWPPETGNGRDHAKPLKTTLELPKNLVRPQAPRTLNNGTGGSYSNGARNSADGEKALECDKIFVDGVIARMGPRAHPENANNGSSRGSFGSLRHTCIRITTKMLESLKF</sequence>
<reference evidence="1" key="1">
    <citation type="submission" date="2022-06" db="EMBL/GenBank/DDBJ databases">
        <title>Phylogenomic reconstructions and comparative analyses of Kickxellomycotina fungi.</title>
        <authorList>
            <person name="Reynolds N.K."/>
            <person name="Stajich J.E."/>
            <person name="Barry K."/>
            <person name="Grigoriev I.V."/>
            <person name="Crous P."/>
            <person name="Smith M.E."/>
        </authorList>
    </citation>
    <scope>NUCLEOTIDE SEQUENCE</scope>
    <source>
        <strain evidence="1">RSA 2271</strain>
    </source>
</reference>
<evidence type="ECO:0000313" key="2">
    <source>
        <dbReference type="Proteomes" id="UP001145114"/>
    </source>
</evidence>
<accession>A0ACC1HRV4</accession>
<comment type="caution">
    <text evidence="1">The sequence shown here is derived from an EMBL/GenBank/DDBJ whole genome shotgun (WGS) entry which is preliminary data.</text>
</comment>
<gene>
    <name evidence="1" type="ORF">EV182_004841</name>
</gene>
<keyword evidence="2" id="KW-1185">Reference proteome</keyword>
<evidence type="ECO:0000313" key="1">
    <source>
        <dbReference type="EMBL" id="KAJ1678071.1"/>
    </source>
</evidence>
<proteinExistence type="predicted"/>
<protein>
    <submittedName>
        <fullName evidence="1">Uncharacterized protein</fullName>
    </submittedName>
</protein>
<name>A0ACC1HRV4_9FUNG</name>
<organism evidence="1 2">
    <name type="scientific">Spiromyces aspiralis</name>
    <dbReference type="NCBI Taxonomy" id="68401"/>
    <lineage>
        <taxon>Eukaryota</taxon>
        <taxon>Fungi</taxon>
        <taxon>Fungi incertae sedis</taxon>
        <taxon>Zoopagomycota</taxon>
        <taxon>Kickxellomycotina</taxon>
        <taxon>Kickxellomycetes</taxon>
        <taxon>Kickxellales</taxon>
        <taxon>Kickxellaceae</taxon>
        <taxon>Spiromyces</taxon>
    </lineage>
</organism>
<dbReference type="EMBL" id="JAMZIH010001579">
    <property type="protein sequence ID" value="KAJ1678071.1"/>
    <property type="molecule type" value="Genomic_DNA"/>
</dbReference>